<evidence type="ECO:0000256" key="1">
    <source>
        <dbReference type="ARBA" id="ARBA00004141"/>
    </source>
</evidence>
<feature type="transmembrane region" description="Helical" evidence="11">
    <location>
        <begin position="582"/>
        <end position="599"/>
    </location>
</feature>
<dbReference type="InterPro" id="IPR023298">
    <property type="entry name" value="ATPase_P-typ_TM_dom_sf"/>
</dbReference>
<dbReference type="NCBIfam" id="TIGR01525">
    <property type="entry name" value="ATPase-IB_hvy"/>
    <property type="match status" value="1"/>
</dbReference>
<dbReference type="PROSITE" id="PS01229">
    <property type="entry name" value="COF_2"/>
    <property type="match status" value="1"/>
</dbReference>
<comment type="subcellular location">
    <subcellularLocation>
        <location evidence="11">Cell membrane</location>
    </subcellularLocation>
    <subcellularLocation>
        <location evidence="1">Membrane</location>
        <topology evidence="1">Multi-pass membrane protein</topology>
    </subcellularLocation>
</comment>
<dbReference type="SUPFAM" id="SSF81653">
    <property type="entry name" value="Calcium ATPase, transduction domain A"/>
    <property type="match status" value="1"/>
</dbReference>
<accession>A0AAX1UJR0</accession>
<protein>
    <submittedName>
        <fullName evidence="13">Cadmium-translocating P-type ATPase</fullName>
        <ecNumber evidence="13">3.6.3.3</ecNumber>
    </submittedName>
</protein>
<dbReference type="InterPro" id="IPR023299">
    <property type="entry name" value="ATPase_P-typ_cyto_dom_N"/>
</dbReference>
<evidence type="ECO:0000313" key="13">
    <source>
        <dbReference type="EMBL" id="RHZ94073.1"/>
    </source>
</evidence>
<dbReference type="PROSITE" id="PS00154">
    <property type="entry name" value="ATPASE_E1_E2"/>
    <property type="match status" value="1"/>
</dbReference>
<evidence type="ECO:0000256" key="10">
    <source>
        <dbReference type="ARBA" id="ARBA00023136"/>
    </source>
</evidence>
<keyword evidence="5 11" id="KW-0547">Nucleotide-binding</keyword>
<evidence type="ECO:0000256" key="11">
    <source>
        <dbReference type="RuleBase" id="RU362081"/>
    </source>
</evidence>
<dbReference type="EC" id="3.6.3.3" evidence="13"/>
<dbReference type="EMBL" id="QWGP01000014">
    <property type="protein sequence ID" value="RHZ94073.1"/>
    <property type="molecule type" value="Genomic_DNA"/>
</dbReference>
<organism evidence="13 14">
    <name type="scientific">Cereibacter sphaeroides</name>
    <name type="common">Rhodobacter sphaeroides</name>
    <dbReference type="NCBI Taxonomy" id="1063"/>
    <lineage>
        <taxon>Bacteria</taxon>
        <taxon>Pseudomonadati</taxon>
        <taxon>Pseudomonadota</taxon>
        <taxon>Alphaproteobacteria</taxon>
        <taxon>Rhodobacterales</taxon>
        <taxon>Paracoccaceae</taxon>
        <taxon>Cereibacter</taxon>
    </lineage>
</organism>
<dbReference type="SFLD" id="SFLDF00027">
    <property type="entry name" value="p-type_atpase"/>
    <property type="match status" value="1"/>
</dbReference>
<dbReference type="InterPro" id="IPR018303">
    <property type="entry name" value="ATPase_P-typ_P_site"/>
</dbReference>
<evidence type="ECO:0000256" key="5">
    <source>
        <dbReference type="ARBA" id="ARBA00022741"/>
    </source>
</evidence>
<comment type="similarity">
    <text evidence="2 11">Belongs to the cation transport ATPase (P-type) (TC 3.A.3) family. Type IB subfamily.</text>
</comment>
<dbReference type="PANTHER" id="PTHR43079">
    <property type="entry name" value="PROBABLE CADMIUM/ZINC-TRANSPORTING ATPASE HMA1"/>
    <property type="match status" value="1"/>
</dbReference>
<dbReference type="GO" id="GO:0046872">
    <property type="term" value="F:metal ion binding"/>
    <property type="evidence" value="ECO:0007669"/>
    <property type="project" value="UniProtKB-KW"/>
</dbReference>
<dbReference type="InterPro" id="IPR044492">
    <property type="entry name" value="P_typ_ATPase_HD_dom"/>
</dbReference>
<dbReference type="Gene3D" id="3.40.50.1000">
    <property type="entry name" value="HAD superfamily/HAD-like"/>
    <property type="match status" value="1"/>
</dbReference>
<reference evidence="13 14" key="1">
    <citation type="submission" date="2018-08" db="EMBL/GenBank/DDBJ databases">
        <title>Draft genome sequence of Rhodobacter sphaeroides FY.</title>
        <authorList>
            <person name="Rayyan A."/>
            <person name="Meyer T.E."/>
            <person name="Kyndt J.A."/>
        </authorList>
    </citation>
    <scope>NUCLEOTIDE SEQUENCE [LARGE SCALE GENOMIC DNA]</scope>
    <source>
        <strain evidence="13 14">FY</strain>
    </source>
</reference>
<keyword evidence="4 11" id="KW-0479">Metal-binding</keyword>
<dbReference type="SFLD" id="SFLDG00002">
    <property type="entry name" value="C1.7:_P-type_atpase_like"/>
    <property type="match status" value="1"/>
</dbReference>
<keyword evidence="9 11" id="KW-1133">Transmembrane helix</keyword>
<dbReference type="InterPro" id="IPR008250">
    <property type="entry name" value="ATPase_P-typ_transduc_dom_A_sf"/>
</dbReference>
<dbReference type="FunFam" id="2.70.150.10:FF:000002">
    <property type="entry name" value="Copper-transporting ATPase 1, putative"/>
    <property type="match status" value="1"/>
</dbReference>
<feature type="domain" description="P-type ATPase A" evidence="12">
    <location>
        <begin position="121"/>
        <end position="220"/>
    </location>
</feature>
<evidence type="ECO:0000256" key="3">
    <source>
        <dbReference type="ARBA" id="ARBA00022692"/>
    </source>
</evidence>
<dbReference type="GO" id="GO:0019829">
    <property type="term" value="F:ATPase-coupled monoatomic cation transmembrane transporter activity"/>
    <property type="evidence" value="ECO:0007669"/>
    <property type="project" value="InterPro"/>
</dbReference>
<keyword evidence="7" id="KW-0460">Magnesium</keyword>
<dbReference type="SFLD" id="SFLDS00003">
    <property type="entry name" value="Haloacid_Dehalogenase"/>
    <property type="match status" value="1"/>
</dbReference>
<comment type="caution">
    <text evidence="13">The sequence shown here is derived from an EMBL/GenBank/DDBJ whole genome shotgun (WGS) entry which is preliminary data.</text>
</comment>
<evidence type="ECO:0000256" key="9">
    <source>
        <dbReference type="ARBA" id="ARBA00022989"/>
    </source>
</evidence>
<feature type="transmembrane region" description="Helical" evidence="11">
    <location>
        <begin position="605"/>
        <end position="626"/>
    </location>
</feature>
<keyword evidence="10 11" id="KW-0472">Membrane</keyword>
<dbReference type="InterPro" id="IPR001757">
    <property type="entry name" value="P_typ_ATPase"/>
</dbReference>
<dbReference type="SUPFAM" id="SSF56784">
    <property type="entry name" value="HAD-like"/>
    <property type="match status" value="1"/>
</dbReference>
<dbReference type="Proteomes" id="UP000266305">
    <property type="component" value="Unassembled WGS sequence"/>
</dbReference>
<evidence type="ECO:0000256" key="4">
    <source>
        <dbReference type="ARBA" id="ARBA00022723"/>
    </source>
</evidence>
<sequence length="635" mass="66346">MTDDRAPLILTGLTLVGMFAAAVVRWGIGTTEAPWPAVEAGALLLVFLAGGVPAALRALKALWQEHELDIDLLMVIAALAAAAVGAAMEGAVLLTLFSFSTTLEHRAMGRARRAIEALMELRPDRTLRRTEAGTEEVAVEDLRPGDVVVLRPGARVPVDGVVVEGEGSIDESTITGESVPVAKSRGAAVFEATVNLHGVLEVEVRRPLSESTVARMIALVTEAQAARAPSERFSEWFGQRYTVAVLAGSILALLGFLWAGRAWDDALYRAATLLVAASPCAIVISVPAAILSALSAAARGGVLFKGGAALETLARVESFAFDKTGTLTTGRQEVVEIACDGDRDAFLTRLAGLEAHSEHPIADAIRRAAEARGLQPFPVREARAVPGEGMVGVDDEGMIWAGNARLAARMGARSTPAEPSASVSALHRGAETLVLLGRGARLLGALTVADRPRDSAGPGIAALRQSGVRRIAMLTGDRRAVADRIGAGLGIGPDEIRADLLPEDKVRIVAELATQGRVAFVGDGVNDAAALARADVGIAMGAAGSEVALQAADVALLSEDIGRLALAHRLSRRTARIIRQNLVFAMGAMVTLVLSGLFLDLPLPLAVIGHEGGTVLVVLNGLRLLADPIRRRRTA</sequence>
<keyword evidence="11" id="KW-1003">Cell membrane</keyword>
<feature type="transmembrane region" description="Helical" evidence="11">
    <location>
        <begin position="72"/>
        <end position="103"/>
    </location>
</feature>
<evidence type="ECO:0000313" key="14">
    <source>
        <dbReference type="Proteomes" id="UP000266305"/>
    </source>
</evidence>
<dbReference type="Pfam" id="PF00122">
    <property type="entry name" value="E1-E2_ATPase"/>
    <property type="match status" value="1"/>
</dbReference>
<dbReference type="Gene3D" id="2.70.150.10">
    <property type="entry name" value="Calcium-transporting ATPase, cytoplasmic transduction domain A"/>
    <property type="match status" value="1"/>
</dbReference>
<dbReference type="InterPro" id="IPR023214">
    <property type="entry name" value="HAD_sf"/>
</dbReference>
<dbReference type="NCBIfam" id="TIGR01494">
    <property type="entry name" value="ATPase_P-type"/>
    <property type="match status" value="1"/>
</dbReference>
<keyword evidence="13" id="KW-0378">Hydrolase</keyword>
<feature type="transmembrane region" description="Helical" evidence="11">
    <location>
        <begin position="40"/>
        <end position="60"/>
    </location>
</feature>
<dbReference type="NCBIfam" id="TIGR01512">
    <property type="entry name" value="ATPase-IB2_Cd"/>
    <property type="match status" value="1"/>
</dbReference>
<dbReference type="Pfam" id="PF00702">
    <property type="entry name" value="Hydrolase"/>
    <property type="match status" value="1"/>
</dbReference>
<gene>
    <name evidence="13" type="primary">cadA</name>
    <name evidence="13" type="ORF">D1114_13280</name>
</gene>
<dbReference type="GO" id="GO:0030001">
    <property type="term" value="P:metal ion transport"/>
    <property type="evidence" value="ECO:0007669"/>
    <property type="project" value="UniProtKB-ARBA"/>
</dbReference>
<dbReference type="PANTHER" id="PTHR43079:SF1">
    <property type="entry name" value="CADMIUM_ZINC-TRANSPORTING ATPASE HMA1, CHLOROPLASTIC-RELATED"/>
    <property type="match status" value="1"/>
</dbReference>
<dbReference type="InterPro" id="IPR051949">
    <property type="entry name" value="Cation_Transport_ATPase"/>
</dbReference>
<evidence type="ECO:0000256" key="2">
    <source>
        <dbReference type="ARBA" id="ARBA00006024"/>
    </source>
</evidence>
<dbReference type="PRINTS" id="PR00119">
    <property type="entry name" value="CATATPASE"/>
</dbReference>
<dbReference type="InterPro" id="IPR036412">
    <property type="entry name" value="HAD-like_sf"/>
</dbReference>
<evidence type="ECO:0000256" key="6">
    <source>
        <dbReference type="ARBA" id="ARBA00022840"/>
    </source>
</evidence>
<feature type="transmembrane region" description="Helical" evidence="11">
    <location>
        <begin position="6"/>
        <end position="28"/>
    </location>
</feature>
<proteinExistence type="inferred from homology"/>
<name>A0AAX1UJR0_CERSP</name>
<dbReference type="GO" id="GO:0005524">
    <property type="term" value="F:ATP binding"/>
    <property type="evidence" value="ECO:0007669"/>
    <property type="project" value="UniProtKB-UniRule"/>
</dbReference>
<feature type="transmembrane region" description="Helical" evidence="11">
    <location>
        <begin position="266"/>
        <end position="291"/>
    </location>
</feature>
<evidence type="ECO:0000256" key="8">
    <source>
        <dbReference type="ARBA" id="ARBA00022967"/>
    </source>
</evidence>
<dbReference type="AlphaFoldDB" id="A0AAX1UJR0"/>
<keyword evidence="3 11" id="KW-0812">Transmembrane</keyword>
<dbReference type="GO" id="GO:0016887">
    <property type="term" value="F:ATP hydrolysis activity"/>
    <property type="evidence" value="ECO:0007669"/>
    <property type="project" value="InterPro"/>
</dbReference>
<keyword evidence="6 11" id="KW-0067">ATP-binding</keyword>
<dbReference type="GO" id="GO:0015662">
    <property type="term" value="F:P-type ion transporter activity"/>
    <property type="evidence" value="ECO:0007669"/>
    <property type="project" value="UniProtKB-ARBA"/>
</dbReference>
<dbReference type="GO" id="GO:0005886">
    <property type="term" value="C:plasma membrane"/>
    <property type="evidence" value="ECO:0007669"/>
    <property type="project" value="UniProtKB-SubCell"/>
</dbReference>
<dbReference type="InterPro" id="IPR059000">
    <property type="entry name" value="ATPase_P-type_domA"/>
</dbReference>
<dbReference type="Gene3D" id="3.40.1110.10">
    <property type="entry name" value="Calcium-transporting ATPase, cytoplasmic domain N"/>
    <property type="match status" value="1"/>
</dbReference>
<dbReference type="SUPFAM" id="SSF81665">
    <property type="entry name" value="Calcium ATPase, transmembrane domain M"/>
    <property type="match status" value="1"/>
</dbReference>
<evidence type="ECO:0000256" key="7">
    <source>
        <dbReference type="ARBA" id="ARBA00022842"/>
    </source>
</evidence>
<keyword evidence="8" id="KW-1278">Translocase</keyword>
<dbReference type="InterPro" id="IPR027256">
    <property type="entry name" value="P-typ_ATPase_IB"/>
</dbReference>
<feature type="transmembrane region" description="Helical" evidence="11">
    <location>
        <begin position="241"/>
        <end position="260"/>
    </location>
</feature>
<evidence type="ECO:0000259" key="12">
    <source>
        <dbReference type="Pfam" id="PF00122"/>
    </source>
</evidence>